<dbReference type="EMBL" id="CP036553">
    <property type="protein sequence ID" value="QCQ38484.1"/>
    <property type="molecule type" value="Genomic_DNA"/>
</dbReference>
<protein>
    <submittedName>
        <fullName evidence="2">Uncharacterized protein</fullName>
    </submittedName>
</protein>
<organism evidence="2 3">
    <name type="scientific">Bacteroides fragilis</name>
    <dbReference type="NCBI Taxonomy" id="817"/>
    <lineage>
        <taxon>Bacteria</taxon>
        <taxon>Pseudomonadati</taxon>
        <taxon>Bacteroidota</taxon>
        <taxon>Bacteroidia</taxon>
        <taxon>Bacteroidales</taxon>
        <taxon>Bacteroidaceae</taxon>
        <taxon>Bacteroides</taxon>
    </lineage>
</organism>
<sequence length="62" mass="6981">MKTKGLIYPPVKSSDGRRRNEREKRIENECNREIRGYLLEKGISSGPKGIVAIRTSMGAADF</sequence>
<feature type="region of interest" description="Disordered" evidence="1">
    <location>
        <begin position="1"/>
        <end position="24"/>
    </location>
</feature>
<gene>
    <name evidence="2" type="ORF">IA74_021605</name>
</gene>
<feature type="compositionally biased region" description="Basic and acidic residues" evidence="1">
    <location>
        <begin position="14"/>
        <end position="24"/>
    </location>
</feature>
<dbReference type="Proteomes" id="UP000028294">
    <property type="component" value="Chromosome"/>
</dbReference>
<name>A0AAP9A092_BACFG</name>
<dbReference type="AlphaFoldDB" id="A0AAP9A092"/>
<reference evidence="2 3" key="1">
    <citation type="submission" date="2019-03" db="EMBL/GenBank/DDBJ databases">
        <title>Complete genome assembly of MDR B. fragilis.</title>
        <authorList>
            <person name="Sydenham T.V."/>
            <person name="Hasman H."/>
            <person name="Justesen U.S."/>
        </authorList>
    </citation>
    <scope>NUCLEOTIDE SEQUENCE [LARGE SCALE GENOMIC DNA]</scope>
    <source>
        <strain evidence="2 3">DCMOUH0067B</strain>
    </source>
</reference>
<accession>A0AAP9A092</accession>
<evidence type="ECO:0000313" key="2">
    <source>
        <dbReference type="EMBL" id="QCQ38484.1"/>
    </source>
</evidence>
<evidence type="ECO:0000256" key="1">
    <source>
        <dbReference type="SAM" id="MobiDB-lite"/>
    </source>
</evidence>
<proteinExistence type="predicted"/>
<dbReference type="RefSeq" id="WP_032530610.1">
    <property type="nucleotide sequence ID" value="NZ_CP036553.1"/>
</dbReference>
<evidence type="ECO:0000313" key="3">
    <source>
        <dbReference type="Proteomes" id="UP000028294"/>
    </source>
</evidence>